<dbReference type="EMBL" id="VEVO01000002">
    <property type="protein sequence ID" value="KAF0046208.1"/>
    <property type="molecule type" value="Genomic_DNA"/>
</dbReference>
<feature type="compositionally biased region" description="Acidic residues" evidence="6">
    <location>
        <begin position="2268"/>
        <end position="2329"/>
    </location>
</feature>
<feature type="compositionally biased region" description="Acidic residues" evidence="6">
    <location>
        <begin position="2195"/>
        <end position="2215"/>
    </location>
</feature>
<dbReference type="SUPFAM" id="SSF89837">
    <property type="entry name" value="Doublecortin (DC)"/>
    <property type="match status" value="2"/>
</dbReference>
<dbReference type="InterPro" id="IPR036572">
    <property type="entry name" value="Doublecortin_dom_sf"/>
</dbReference>
<feature type="compositionally biased region" description="Acidic residues" evidence="6">
    <location>
        <begin position="2358"/>
        <end position="2381"/>
    </location>
</feature>
<evidence type="ECO:0000259" key="7">
    <source>
        <dbReference type="PROSITE" id="PS50309"/>
    </source>
</evidence>
<feature type="compositionally biased region" description="Polar residues" evidence="6">
    <location>
        <begin position="727"/>
        <end position="737"/>
    </location>
</feature>
<feature type="compositionally biased region" description="Polar residues" evidence="6">
    <location>
        <begin position="1563"/>
        <end position="1574"/>
    </location>
</feature>
<feature type="region of interest" description="Disordered" evidence="6">
    <location>
        <begin position="1075"/>
        <end position="1574"/>
    </location>
</feature>
<evidence type="ECO:0000256" key="3">
    <source>
        <dbReference type="ARBA" id="ARBA00022490"/>
    </source>
</evidence>
<reference evidence="8 9" key="1">
    <citation type="submission" date="2019-06" db="EMBL/GenBank/DDBJ databases">
        <title>Draft genomes of female and male turbot (Scophthalmus maximus).</title>
        <authorList>
            <person name="Xu H."/>
            <person name="Xu X.-W."/>
            <person name="Shao C."/>
            <person name="Chen S."/>
        </authorList>
    </citation>
    <scope>NUCLEOTIDE SEQUENCE [LARGE SCALE GENOMIC DNA]</scope>
    <source>
        <strain evidence="8">Ysfricsl-2016a</strain>
        <tissue evidence="8">Blood</tissue>
    </source>
</reference>
<accession>A0A6A4TP88</accession>
<feature type="compositionally biased region" description="Polar residues" evidence="6">
    <location>
        <begin position="872"/>
        <end position="887"/>
    </location>
</feature>
<dbReference type="GO" id="GO:0060041">
    <property type="term" value="P:retina development in camera-type eye"/>
    <property type="evidence" value="ECO:0007669"/>
    <property type="project" value="TreeGrafter"/>
</dbReference>
<feature type="compositionally biased region" description="Polar residues" evidence="6">
    <location>
        <begin position="1506"/>
        <end position="1531"/>
    </location>
</feature>
<feature type="compositionally biased region" description="Acidic residues" evidence="6">
    <location>
        <begin position="2439"/>
        <end position="2459"/>
    </location>
</feature>
<feature type="compositionally biased region" description="Low complexity" evidence="6">
    <location>
        <begin position="1849"/>
        <end position="1863"/>
    </location>
</feature>
<dbReference type="GO" id="GO:0035556">
    <property type="term" value="P:intracellular signal transduction"/>
    <property type="evidence" value="ECO:0007669"/>
    <property type="project" value="InterPro"/>
</dbReference>
<feature type="compositionally biased region" description="Polar residues" evidence="6">
    <location>
        <begin position="1042"/>
        <end position="1063"/>
    </location>
</feature>
<feature type="compositionally biased region" description="Acidic residues" evidence="6">
    <location>
        <begin position="2339"/>
        <end position="2350"/>
    </location>
</feature>
<name>A0A6A4TP88_SCOMX</name>
<feature type="compositionally biased region" description="Basic and acidic residues" evidence="6">
    <location>
        <begin position="1019"/>
        <end position="1041"/>
    </location>
</feature>
<comment type="caution">
    <text evidence="8">The sequence shown here is derived from an EMBL/GenBank/DDBJ whole genome shotgun (WGS) entry which is preliminary data.</text>
</comment>
<feature type="region of interest" description="Disordered" evidence="6">
    <location>
        <begin position="750"/>
        <end position="1063"/>
    </location>
</feature>
<dbReference type="GO" id="GO:0042461">
    <property type="term" value="P:photoreceptor cell development"/>
    <property type="evidence" value="ECO:0007669"/>
    <property type="project" value="TreeGrafter"/>
</dbReference>
<comment type="subcellular location">
    <subcellularLocation>
        <location evidence="1">Cell projection</location>
    </subcellularLocation>
    <subcellularLocation>
        <location evidence="2">Cytoplasm</location>
    </subcellularLocation>
</comment>
<keyword evidence="4" id="KW-0677">Repeat</keyword>
<feature type="compositionally biased region" description="Low complexity" evidence="6">
    <location>
        <begin position="1111"/>
        <end position="1134"/>
    </location>
</feature>
<feature type="compositionally biased region" description="Polar residues" evidence="6">
    <location>
        <begin position="1451"/>
        <end position="1466"/>
    </location>
</feature>
<proteinExistence type="predicted"/>
<dbReference type="GO" id="GO:0035082">
    <property type="term" value="P:axoneme assembly"/>
    <property type="evidence" value="ECO:0007669"/>
    <property type="project" value="TreeGrafter"/>
</dbReference>
<feature type="compositionally biased region" description="Basic and acidic residues" evidence="6">
    <location>
        <begin position="2048"/>
        <end position="2058"/>
    </location>
</feature>
<feature type="compositionally biased region" description="Acidic residues" evidence="6">
    <location>
        <begin position="2405"/>
        <end position="2415"/>
    </location>
</feature>
<feature type="compositionally biased region" description="Low complexity" evidence="6">
    <location>
        <begin position="962"/>
        <end position="989"/>
    </location>
</feature>
<feature type="compositionally biased region" description="Low complexity" evidence="6">
    <location>
        <begin position="585"/>
        <end position="599"/>
    </location>
</feature>
<feature type="compositionally biased region" description="Basic and acidic residues" evidence="6">
    <location>
        <begin position="1624"/>
        <end position="1634"/>
    </location>
</feature>
<feature type="region of interest" description="Disordered" evidence="6">
    <location>
        <begin position="2166"/>
        <end position="2541"/>
    </location>
</feature>
<feature type="compositionally biased region" description="Low complexity" evidence="6">
    <location>
        <begin position="1277"/>
        <end position="1286"/>
    </location>
</feature>
<feature type="compositionally biased region" description="Polar residues" evidence="6">
    <location>
        <begin position="2473"/>
        <end position="2483"/>
    </location>
</feature>
<feature type="compositionally biased region" description="Polar residues" evidence="6">
    <location>
        <begin position="1599"/>
        <end position="1611"/>
    </location>
</feature>
<feature type="domain" description="Doublecortin" evidence="7">
    <location>
        <begin position="41"/>
        <end position="123"/>
    </location>
</feature>
<dbReference type="Pfam" id="PF03607">
    <property type="entry name" value="DCX"/>
    <property type="match status" value="2"/>
</dbReference>
<evidence type="ECO:0000313" key="9">
    <source>
        <dbReference type="Proteomes" id="UP000438429"/>
    </source>
</evidence>
<evidence type="ECO:0000313" key="8">
    <source>
        <dbReference type="EMBL" id="KAF0046208.1"/>
    </source>
</evidence>
<feature type="compositionally biased region" description="Low complexity" evidence="6">
    <location>
        <begin position="1922"/>
        <end position="1936"/>
    </location>
</feature>
<feature type="compositionally biased region" description="Basic and acidic residues" evidence="6">
    <location>
        <begin position="889"/>
        <end position="900"/>
    </location>
</feature>
<keyword evidence="3" id="KW-0963">Cytoplasm</keyword>
<protein>
    <recommendedName>
        <fullName evidence="7">Doublecortin domain-containing protein</fullName>
    </recommendedName>
</protein>
<feature type="compositionally biased region" description="Polar residues" evidence="6">
    <location>
        <begin position="790"/>
        <end position="809"/>
    </location>
</feature>
<gene>
    <name evidence="8" type="ORF">F2P81_002737</name>
</gene>
<feature type="compositionally biased region" description="Basic and acidic residues" evidence="6">
    <location>
        <begin position="303"/>
        <end position="317"/>
    </location>
</feature>
<feature type="compositionally biased region" description="Basic residues" evidence="6">
    <location>
        <begin position="2518"/>
        <end position="2531"/>
    </location>
</feature>
<evidence type="ECO:0000256" key="4">
    <source>
        <dbReference type="ARBA" id="ARBA00022737"/>
    </source>
</evidence>
<feature type="compositionally biased region" description="Basic and acidic residues" evidence="6">
    <location>
        <begin position="1479"/>
        <end position="1490"/>
    </location>
</feature>
<dbReference type="SMART" id="SM00537">
    <property type="entry name" value="DCX"/>
    <property type="match status" value="2"/>
</dbReference>
<feature type="compositionally biased region" description="Basic and acidic residues" evidence="6">
    <location>
        <begin position="1097"/>
        <end position="1107"/>
    </location>
</feature>
<feature type="compositionally biased region" description="Basic and acidic residues" evidence="6">
    <location>
        <begin position="2180"/>
        <end position="2191"/>
    </location>
</feature>
<keyword evidence="5" id="KW-0966">Cell projection</keyword>
<evidence type="ECO:0000256" key="1">
    <source>
        <dbReference type="ARBA" id="ARBA00004316"/>
    </source>
</evidence>
<evidence type="ECO:0000256" key="6">
    <source>
        <dbReference type="SAM" id="MobiDB-lite"/>
    </source>
</evidence>
<feature type="compositionally biased region" description="Polar residues" evidence="6">
    <location>
        <begin position="1224"/>
        <end position="1233"/>
    </location>
</feature>
<feature type="compositionally biased region" description="Acidic residues" evidence="6">
    <location>
        <begin position="778"/>
        <end position="788"/>
    </location>
</feature>
<feature type="compositionally biased region" description="Polar residues" evidence="6">
    <location>
        <begin position="1295"/>
        <end position="1308"/>
    </location>
</feature>
<dbReference type="GO" id="GO:0005930">
    <property type="term" value="C:axoneme"/>
    <property type="evidence" value="ECO:0007669"/>
    <property type="project" value="TreeGrafter"/>
</dbReference>
<feature type="region of interest" description="Disordered" evidence="6">
    <location>
        <begin position="2048"/>
        <end position="2086"/>
    </location>
</feature>
<feature type="compositionally biased region" description="Basic and acidic residues" evidence="6">
    <location>
        <begin position="692"/>
        <end position="702"/>
    </location>
</feature>
<feature type="compositionally biased region" description="Basic and acidic residues" evidence="6">
    <location>
        <begin position="287"/>
        <end position="296"/>
    </location>
</feature>
<feature type="domain" description="Doublecortin" evidence="7">
    <location>
        <begin position="158"/>
        <end position="237"/>
    </location>
</feature>
<dbReference type="PANTHER" id="PTHR23005">
    <property type="entry name" value="RETINITIS PIGMENTOSA 1 PROTEIN"/>
    <property type="match status" value="1"/>
</dbReference>
<dbReference type="PROSITE" id="PS50309">
    <property type="entry name" value="DC"/>
    <property type="match status" value="2"/>
</dbReference>
<dbReference type="FunFam" id="3.10.20.230:FF:000006">
    <property type="entry name" value="Oxygen-regulated protein 1"/>
    <property type="match status" value="1"/>
</dbReference>
<evidence type="ECO:0000256" key="2">
    <source>
        <dbReference type="ARBA" id="ARBA00004496"/>
    </source>
</evidence>
<dbReference type="InterPro" id="IPR003533">
    <property type="entry name" value="Doublecortin_dom"/>
</dbReference>
<feature type="compositionally biased region" description="Low complexity" evidence="6">
    <location>
        <begin position="1157"/>
        <end position="1172"/>
    </location>
</feature>
<feature type="compositionally biased region" description="Basic and acidic residues" evidence="6">
    <location>
        <begin position="1248"/>
        <end position="1261"/>
    </location>
</feature>
<dbReference type="Proteomes" id="UP000438429">
    <property type="component" value="Unassembled WGS sequence"/>
</dbReference>
<feature type="compositionally biased region" description="Basic and acidic residues" evidence="6">
    <location>
        <begin position="1537"/>
        <end position="1556"/>
    </location>
</feature>
<feature type="region of interest" description="Disordered" evidence="6">
    <location>
        <begin position="1599"/>
        <end position="1637"/>
    </location>
</feature>
<feature type="region of interest" description="Disordered" evidence="6">
    <location>
        <begin position="1672"/>
        <end position="1734"/>
    </location>
</feature>
<sequence>MKEKKNGGAYNSTGPVFIVVGYSDVLYKMFVFVAILATPAKRITFYKSGDSQFGGVRMAIHKRSFKCFDALLDDLSQKVPLPFGVRTVTTPRGTNTIRHLEQLQDGGCYLCSDRRNAKPINMELASKGPSIWYHHHRRPHRPETSSATPPSHVPYRQRRILLVKNSEPGMRRSVVLSRRSTRSLRAFLDEVSEVMQFHVRKLYTAEGRKIDSVQSLMTCPGVLVCVGREAFSPMLVNFIKKSSEEKLPGLDSRSPALGPRTPGNGARSPATQGARSPPHGAQSRASEYSDVHESKKNVNFGLETKKSIIHPRSDSNRSTHFSVSSEKSYGGHGVSSYSQARPAIMNDDIEKRVLVNKDGSLSVEMRVRFRLHNDETIQWSTEIKKSPSLTNDCCPLSQGQTQYLHKGQSESCSDPDSMSFDPEGVDYSSQALQRALEANHCPCCHQRQEQQYDLWENPAHSRKRPLIPPRPPHAASHTHTIMRHTNSSSSSSSCNSRRVVHCRAQLSGCGRGSGSEQSQLIQEEMCVTEQVERRVEVEQVGDTHVEVCRMSRCCSRSEVVAMDSNLRPLSSKSVEDELMEEEAESPLSTVSSSSHVLQSLKEDQDDEDDDLPPSVSQCSHSNDKPSSKISAVSVHSLGHKKNRDGEERSSRAVSVATSCHCGAVTPRSTAEAEETDRAPTAKSKMSRASCRSGKDQILKLEGEAAADNEDEEVNRVVSGLSGHTGLSAGSQKSGLSSVCPNCRGCKRGVTSDSNGTASRRSHHSHQVASNTVSPLAEQENDTNDDGSDDSAMSTQSNKTNLTSHGSFSAVSHVLEDTSSVMSRTSNPAAAVQEEERAPSGISATSRRSNRSHKSCSNGAAAVAADKEEERSPSATSAQSNLSAMSRRSGTREEAEGKNAIERAISSLSAKSGVSAKTSTSVKSHKSNCPLSPKVASPTDNTAVEDDGTNNITPSRLSGRPDSALSAKSNKSSVSAKTSTSHRSTCSHCTNAKSPGAKGLDEEGTEVEMRAASAMSAKSENSHRSTKASERSEAEGDGEERASSQISARSDISNTSDKSCKSNCNGNTGTASVLSFKSASSAKSQHTKKSDCAAASANREEKQNEGQERIASAMSVKSKSSVRSSSKNLKSVSPSPNAVIINTPEGVDEEGNETTERAPSTASAKSGKTKSTSNHNGTANIDVIEATDTDEKEVKSPEHSLGQKLSTQRTRSSRIHSPRGPSALSVHSATSAKSGRSKCHSGAASAIENVKKEKEGEDKDLEKEEDSEELKGEEASEKAASILSSSSKRQRRESGGTEQLLSRCSSGSVSLGLPEDQETADSDSGKSSFSFHTNNESKGRMKTASNVPKSPRRSAVKEDVEGTGANYNGNKSRMSHGVPAVDIPTIETPGGGGGGDEEGEEQETERAASALTAKSGRSRKSSCNCSVKAAANRPDRKSKEQQHANASPAGNDLQSESVMSASTTKASNPDAPSRPASEVNGKEDIADDRTTSVHSKSPCCLRPESAVSAQSGSKTKASKQSKGADSVVSDSLNPVKAHKAESKAGSERGNVEKKETLLKPSSPGPLQSSRPCSRVETCSESILSQSLSAADLLKEVMTTCPQSKASRASNKTGSEKSARCQRVRNPKDPKEKRELTPAFLPNASPIEVVNDWLRSIPANSSLLALGDELEEVELEKEVEEKAGEEAAAETSAADDKVDEEQKPEAEEGEALCDITEGERSSDPAPGDAMGISCPDTVLRDESLPRNWQSSTAVMKVLLSSSLGRCRSMPEVSPVYGRRLSTSAQGFLDCLAQLQLIEPAVSPGCDQQKTPNQQYEDIMTILQSLWLTEPSDIQAKKVKDIGTEQVTPPRSSSGVDMSSGSAGSGKENGIQGGDKTSPKETESLHEDDGMEKVVEESEEINTEAGDKEAEAEPEGSSTEQATPVVAEEQVQSEEQSTVPPSLDSPKATENPSSSDKSSGNNSSPTDNEQDTVEDTSSGTTSTVLRAPLSKKQSREPDPVWVLHLLKKVEKQFINHYINAMAEFKVRWDLDDSLILDTMITELRDEVSRRIESSVEREIKKIQSRAGRGGRSPRPPRGGNLSRESTMTEKRRQILKVMKNQSVKTADSLSDGEMTAEFSDQRSEDDYCPCDACVRKKMAARPLKENPNAAEAPVMMEFDLLKILQLKKGPPAPAAAPQTVDVESERASTEEGRNLEVVLEEMIPEEDEEIGQDEEEEKGTEREENSGEDEEQEEAQTGAEETGEEEEASVNGEEEEEEEECQCQSARNEEETSDNTGEDETADDEEKGKEEEEEEEEEGENVEDEENIEGDEAGDTEDVTGTEEEEGNDEETVKEAAAGDGETTENNEEEEETTTGRESGQEEETEDNAVNEEDGADDTGEEESRDGTTGGESEEQEMASTQDQGVTEGEDADAEDSDTDKRSPGDTSAEEFGREGAITTGDGDEEEEAVEEIEPEEEEEEVNGNTKEDSVLLHQFTRTSVESQPGSLEDVHPDSPSLSVSTMEVPKMAEDVSTGGGTRQIRSRSPARIKRRKPKESDVEVDNF</sequence>
<feature type="compositionally biased region" description="Basic and acidic residues" evidence="6">
    <location>
        <begin position="1692"/>
        <end position="1704"/>
    </location>
</feature>
<feature type="compositionally biased region" description="Polar residues" evidence="6">
    <location>
        <begin position="816"/>
        <end position="827"/>
    </location>
</feature>
<feature type="compositionally biased region" description="Polar residues" evidence="6">
    <location>
        <begin position="1972"/>
        <end position="1981"/>
    </location>
</feature>
<dbReference type="Gene3D" id="3.10.20.230">
    <property type="entry name" value="Doublecortin domain"/>
    <property type="match status" value="2"/>
</dbReference>
<feature type="compositionally biased region" description="Basic and acidic residues" evidence="6">
    <location>
        <begin position="1432"/>
        <end position="1441"/>
    </location>
</feature>
<feature type="compositionally biased region" description="Polar residues" evidence="6">
    <location>
        <begin position="1324"/>
        <end position="1335"/>
    </location>
</feature>
<feature type="compositionally biased region" description="Low complexity" evidence="6">
    <location>
        <begin position="1948"/>
        <end position="1961"/>
    </location>
</feature>
<dbReference type="PANTHER" id="PTHR23005:SF3">
    <property type="entry name" value="RETINITIS PIGMENTOSA 1-LIKE 1 PROTEIN"/>
    <property type="match status" value="1"/>
</dbReference>
<evidence type="ECO:0000256" key="5">
    <source>
        <dbReference type="ARBA" id="ARBA00023273"/>
    </source>
</evidence>
<feature type="region of interest" description="Disordered" evidence="6">
    <location>
        <begin position="571"/>
        <end position="737"/>
    </location>
</feature>
<feature type="compositionally biased region" description="Basic and acidic residues" evidence="6">
    <location>
        <begin position="1874"/>
        <end position="1893"/>
    </location>
</feature>
<feature type="region of interest" description="Disordered" evidence="6">
    <location>
        <begin position="1836"/>
        <end position="1993"/>
    </location>
</feature>
<feature type="compositionally biased region" description="Polar residues" evidence="6">
    <location>
        <begin position="318"/>
        <end position="327"/>
    </location>
</feature>
<feature type="compositionally biased region" description="Polar residues" evidence="6">
    <location>
        <begin position="905"/>
        <end position="929"/>
    </location>
</feature>
<organism evidence="8 9">
    <name type="scientific">Scophthalmus maximus</name>
    <name type="common">Turbot</name>
    <name type="synonym">Psetta maxima</name>
    <dbReference type="NCBI Taxonomy" id="52904"/>
    <lineage>
        <taxon>Eukaryota</taxon>
        <taxon>Metazoa</taxon>
        <taxon>Chordata</taxon>
        <taxon>Craniata</taxon>
        <taxon>Vertebrata</taxon>
        <taxon>Euteleostomi</taxon>
        <taxon>Actinopterygii</taxon>
        <taxon>Neopterygii</taxon>
        <taxon>Teleostei</taxon>
        <taxon>Neoteleostei</taxon>
        <taxon>Acanthomorphata</taxon>
        <taxon>Carangaria</taxon>
        <taxon>Pleuronectiformes</taxon>
        <taxon>Pleuronectoidei</taxon>
        <taxon>Scophthalmidae</taxon>
        <taxon>Scophthalmus</taxon>
    </lineage>
</organism>
<feature type="compositionally biased region" description="Acidic residues" evidence="6">
    <location>
        <begin position="2238"/>
        <end position="2258"/>
    </location>
</feature>
<feature type="region of interest" description="Disordered" evidence="6">
    <location>
        <begin position="247"/>
        <end position="335"/>
    </location>
</feature>